<protein>
    <submittedName>
        <fullName evidence="8">Transcription factor, fungi</fullName>
    </submittedName>
</protein>
<dbReference type="CDD" id="cd12148">
    <property type="entry name" value="fungal_TF_MHR"/>
    <property type="match status" value="1"/>
</dbReference>
<keyword evidence="4" id="KW-0804">Transcription</keyword>
<dbReference type="GO" id="GO:0006351">
    <property type="term" value="P:DNA-templated transcription"/>
    <property type="evidence" value="ECO:0007669"/>
    <property type="project" value="InterPro"/>
</dbReference>
<dbReference type="GeneID" id="27682071"/>
<dbReference type="SUPFAM" id="SSF57701">
    <property type="entry name" value="Zn2/Cys6 DNA-binding domain"/>
    <property type="match status" value="1"/>
</dbReference>
<keyword evidence="5" id="KW-0539">Nucleus</keyword>
<dbReference type="PROSITE" id="PS00463">
    <property type="entry name" value="ZN2_CY6_FUNGAL_1"/>
    <property type="match status" value="1"/>
</dbReference>
<keyword evidence="2" id="KW-0805">Transcription regulation</keyword>
<dbReference type="InterPro" id="IPR001138">
    <property type="entry name" value="Zn2Cys6_DnaBD"/>
</dbReference>
<organism evidence="8 9">
    <name type="scientific">Penicillium expansum</name>
    <name type="common">Blue mold rot fungus</name>
    <dbReference type="NCBI Taxonomy" id="27334"/>
    <lineage>
        <taxon>Eukaryota</taxon>
        <taxon>Fungi</taxon>
        <taxon>Dikarya</taxon>
        <taxon>Ascomycota</taxon>
        <taxon>Pezizomycotina</taxon>
        <taxon>Eurotiomycetes</taxon>
        <taxon>Eurotiomycetidae</taxon>
        <taxon>Eurotiales</taxon>
        <taxon>Aspergillaceae</taxon>
        <taxon>Penicillium</taxon>
    </lineage>
</organism>
<dbReference type="Proteomes" id="UP000030143">
    <property type="component" value="Unassembled WGS sequence"/>
</dbReference>
<dbReference type="EMBL" id="JQFZ01000110">
    <property type="protein sequence ID" value="KGO59026.1"/>
    <property type="molecule type" value="Genomic_DNA"/>
</dbReference>
<dbReference type="Gene3D" id="4.10.240.10">
    <property type="entry name" value="Zn(2)-C6 fungal-type DNA-binding domain"/>
    <property type="match status" value="1"/>
</dbReference>
<dbReference type="InterPro" id="IPR036864">
    <property type="entry name" value="Zn2-C6_fun-type_DNA-bd_sf"/>
</dbReference>
<evidence type="ECO:0000256" key="3">
    <source>
        <dbReference type="ARBA" id="ARBA00023125"/>
    </source>
</evidence>
<evidence type="ECO:0000256" key="6">
    <source>
        <dbReference type="SAM" id="MobiDB-lite"/>
    </source>
</evidence>
<dbReference type="Pfam" id="PF00172">
    <property type="entry name" value="Zn_clus"/>
    <property type="match status" value="1"/>
</dbReference>
<dbReference type="InterPro" id="IPR050987">
    <property type="entry name" value="AtrR-like"/>
</dbReference>
<dbReference type="HOGENOM" id="CLU_009353_1_0_1"/>
<reference evidence="8 9" key="1">
    <citation type="journal article" date="2015" name="Mol. Plant Microbe Interact.">
        <title>Genome, transcriptome, and functional analyses of Penicillium expansum provide new insights into secondary metabolism and pathogenicity.</title>
        <authorList>
            <person name="Ballester A.R."/>
            <person name="Marcet-Houben M."/>
            <person name="Levin E."/>
            <person name="Sela N."/>
            <person name="Selma-Lazaro C."/>
            <person name="Carmona L."/>
            <person name="Wisniewski M."/>
            <person name="Droby S."/>
            <person name="Gonzalez-Candelas L."/>
            <person name="Gabaldon T."/>
        </authorList>
    </citation>
    <scope>NUCLEOTIDE SEQUENCE [LARGE SCALE GENOMIC DNA]</scope>
    <source>
        <strain evidence="8 9">MD-8</strain>
    </source>
</reference>
<dbReference type="GO" id="GO:0000981">
    <property type="term" value="F:DNA-binding transcription factor activity, RNA polymerase II-specific"/>
    <property type="evidence" value="ECO:0007669"/>
    <property type="project" value="InterPro"/>
</dbReference>
<dbReference type="VEuPathDB" id="FungiDB:PEXP_064260"/>
<dbReference type="PhylomeDB" id="A0A0A2JW19"/>
<evidence type="ECO:0000259" key="7">
    <source>
        <dbReference type="PROSITE" id="PS50048"/>
    </source>
</evidence>
<proteinExistence type="predicted"/>
<keyword evidence="9" id="KW-1185">Reference proteome</keyword>
<dbReference type="GO" id="GO:0003677">
    <property type="term" value="F:DNA binding"/>
    <property type="evidence" value="ECO:0007669"/>
    <property type="project" value="UniProtKB-KW"/>
</dbReference>
<dbReference type="InterPro" id="IPR007219">
    <property type="entry name" value="XnlR_reg_dom"/>
</dbReference>
<feature type="domain" description="Zn(2)-C6 fungal-type" evidence="7">
    <location>
        <begin position="24"/>
        <end position="53"/>
    </location>
</feature>
<dbReference type="PANTHER" id="PTHR46910:SF23">
    <property type="entry name" value="THIAMINE REPRESSIBLE GENES REGULATORY PROTEIN THI1"/>
    <property type="match status" value="1"/>
</dbReference>
<keyword evidence="3" id="KW-0238">DNA-binding</keyword>
<evidence type="ECO:0000313" key="9">
    <source>
        <dbReference type="Proteomes" id="UP000030143"/>
    </source>
</evidence>
<dbReference type="OrthoDB" id="3921198at2759"/>
<dbReference type="CDD" id="cd00067">
    <property type="entry name" value="GAL4"/>
    <property type="match status" value="1"/>
</dbReference>
<dbReference type="Pfam" id="PF04082">
    <property type="entry name" value="Fungal_trans"/>
    <property type="match status" value="1"/>
</dbReference>
<dbReference type="SMART" id="SM00066">
    <property type="entry name" value="GAL4"/>
    <property type="match status" value="1"/>
</dbReference>
<evidence type="ECO:0000256" key="1">
    <source>
        <dbReference type="ARBA" id="ARBA00022723"/>
    </source>
</evidence>
<dbReference type="AlphaFoldDB" id="A0A0A2JW19"/>
<evidence type="ECO:0000256" key="2">
    <source>
        <dbReference type="ARBA" id="ARBA00023015"/>
    </source>
</evidence>
<dbReference type="GO" id="GO:0008270">
    <property type="term" value="F:zinc ion binding"/>
    <property type="evidence" value="ECO:0007669"/>
    <property type="project" value="InterPro"/>
</dbReference>
<dbReference type="RefSeq" id="XP_016600367.1">
    <property type="nucleotide sequence ID" value="XM_016746651.1"/>
</dbReference>
<accession>A0A0A2JW19</accession>
<gene>
    <name evidence="8" type="ORF">PEX2_093810</name>
</gene>
<evidence type="ECO:0000313" key="8">
    <source>
        <dbReference type="EMBL" id="KGO59026.1"/>
    </source>
</evidence>
<evidence type="ECO:0000256" key="4">
    <source>
        <dbReference type="ARBA" id="ARBA00023163"/>
    </source>
</evidence>
<comment type="caution">
    <text evidence="8">The sequence shown here is derived from an EMBL/GenBank/DDBJ whole genome shotgun (WGS) entry which is preliminary data.</text>
</comment>
<dbReference type="PROSITE" id="PS50048">
    <property type="entry name" value="ZN2_CY6_FUNGAL_2"/>
    <property type="match status" value="1"/>
</dbReference>
<dbReference type="PANTHER" id="PTHR46910">
    <property type="entry name" value="TRANSCRIPTION FACTOR PDR1"/>
    <property type="match status" value="1"/>
</dbReference>
<keyword evidence="1" id="KW-0479">Metal-binding</keyword>
<name>A0A0A2JW19_PENEN</name>
<sequence length="698" mass="77939">MAREGCRARRRRVADKDRKRAARACDLCRQQKEKCEGGIPCTRCVRLHRECMLSISLESRHSSDLVPPVTIESPPPPGQPQPTTAETGNETDLSELLQRLFYLENIVRYKFGVQNLDLQALRALASEAQQDASIGSGGNMAPGRGIAAVDEKCSIQPIEHNVAHFSGEHSHWNFSMQIKRWIKQNISLNARIPVEGLTEFWRFKDLQCLSSTLAAVSSLPPRFIADFLIHCFFKHAMTNYFYVDRDWLFTKLDTAYSSSSSLGQNDAGTMCTIFCIFAIGTHYAHLEANDGDTTGSFTHHPSNVTPFTGESASLVFYHEACRLLPDVITIASLESVQACLILAVFALPLDASGLAWTYLGLASKLAVLNVNQHSSGAATPSPLSCVEATLRLNEMLNRSSLKRFSCADALHWGLDRLSQSQGELVAWWDCLPTSLSRPELSSSTLDIRPIAHLKLEYCLVRMFIGRNFLFPEECLRSEIMDSMDCRDPGSSASLMDPNILKSHFIDNCVDAALGAIETCRFLKNTIGLARASYTEFSSCRAALLIIAIQCFQTGSRKYRHSLREGLIMLKEMASWAELARVEASLIDAFEKVLINMDATQNEISADESGFMEFKRWENMWKENTSATDSFNLVGQDGMAQMTDPSWQDWPNIRESTSLNLDDIDSFPMLEPRGQRGLIHQPRTCEDLSTLLGFSFQSS</sequence>
<dbReference type="STRING" id="27334.A0A0A2JW19"/>
<evidence type="ECO:0000256" key="5">
    <source>
        <dbReference type="ARBA" id="ARBA00023242"/>
    </source>
</evidence>
<feature type="region of interest" description="Disordered" evidence="6">
    <location>
        <begin position="63"/>
        <end position="88"/>
    </location>
</feature>